<protein>
    <recommendedName>
        <fullName evidence="7">HAD family hydrolase</fullName>
    </recommendedName>
</protein>
<name>A7N5E4_VIBC1</name>
<comment type="similarity">
    <text evidence="2">Belongs to the HAD-like hydrolase superfamily. CbbY/CbbZ/Gph/YieH family.</text>
</comment>
<evidence type="ECO:0008006" key="7">
    <source>
        <dbReference type="Google" id="ProtNLM"/>
    </source>
</evidence>
<evidence type="ECO:0000256" key="4">
    <source>
        <dbReference type="ARBA" id="ARBA00022842"/>
    </source>
</evidence>
<dbReference type="PRINTS" id="PR00413">
    <property type="entry name" value="HADHALOGNASE"/>
</dbReference>
<gene>
    <name evidence="5" type="ordered locus">VIBHAR_05938</name>
</gene>
<keyword evidence="4" id="KW-0460">Magnesium</keyword>
<accession>A7N5E4</accession>
<dbReference type="PANTHER" id="PTHR46193:SF10">
    <property type="entry name" value="6-PHOSPHOGLUCONATE PHOSPHATASE"/>
    <property type="match status" value="1"/>
</dbReference>
<dbReference type="Pfam" id="PF13419">
    <property type="entry name" value="HAD_2"/>
    <property type="match status" value="1"/>
</dbReference>
<dbReference type="PATRIC" id="fig|338187.25.peg.4356"/>
<dbReference type="NCBIfam" id="TIGR01509">
    <property type="entry name" value="HAD-SF-IA-v3"/>
    <property type="match status" value="1"/>
</dbReference>
<dbReference type="Proteomes" id="UP000008152">
    <property type="component" value="Chromosome II"/>
</dbReference>
<dbReference type="AlphaFoldDB" id="A7N5E4"/>
<dbReference type="PANTHER" id="PTHR46193">
    <property type="entry name" value="6-PHOSPHOGLUCONATE PHOSPHATASE"/>
    <property type="match status" value="1"/>
</dbReference>
<dbReference type="GO" id="GO:0046872">
    <property type="term" value="F:metal ion binding"/>
    <property type="evidence" value="ECO:0007669"/>
    <property type="project" value="UniProtKB-KW"/>
</dbReference>
<keyword evidence="3" id="KW-0479">Metal-binding</keyword>
<dbReference type="SFLD" id="SFLDG01129">
    <property type="entry name" value="C1.5:_HAD__Beta-PGM__Phosphata"/>
    <property type="match status" value="1"/>
</dbReference>
<dbReference type="InterPro" id="IPR036412">
    <property type="entry name" value="HAD-like_sf"/>
</dbReference>
<evidence type="ECO:0000313" key="6">
    <source>
        <dbReference type="Proteomes" id="UP000008152"/>
    </source>
</evidence>
<dbReference type="SUPFAM" id="SSF56784">
    <property type="entry name" value="HAD-like"/>
    <property type="match status" value="1"/>
</dbReference>
<proteinExistence type="inferred from homology"/>
<dbReference type="SFLD" id="SFLDG01135">
    <property type="entry name" value="C1.5.6:_HAD__Beta-PGM__Phospha"/>
    <property type="match status" value="1"/>
</dbReference>
<evidence type="ECO:0000256" key="3">
    <source>
        <dbReference type="ARBA" id="ARBA00022723"/>
    </source>
</evidence>
<sequence>MFNEWFEIFVGGGRRMAINNIKCVIFDCDGTLVDSESLCCHALVNVFEQYGVEMSFEECVAHFKGGKLADILRDAKAFMNVNVSIDVLEPQYREELQKLFVRHLKPMDGAKRLIQFLDSHNIEYCVASNGPKDKIEYSLELTGLLDAFKGKVFSAFDANSWKPEPDLIMYSAMNMGFLPSDCLYIDDTPKGVEAGLNAGVKTVQLYNGAPINRVGDERVIRIHHLDELKEQLLGCSI</sequence>
<dbReference type="GO" id="GO:0003824">
    <property type="term" value="F:catalytic activity"/>
    <property type="evidence" value="ECO:0007669"/>
    <property type="project" value="UniProtKB-ARBA"/>
</dbReference>
<dbReference type="InterPro" id="IPR041492">
    <property type="entry name" value="HAD_2"/>
</dbReference>
<dbReference type="SFLD" id="SFLDS00003">
    <property type="entry name" value="Haloacid_Dehalogenase"/>
    <property type="match status" value="1"/>
</dbReference>
<comment type="cofactor">
    <cofactor evidence="1">
        <name>Mg(2+)</name>
        <dbReference type="ChEBI" id="CHEBI:18420"/>
    </cofactor>
</comment>
<dbReference type="Gene3D" id="3.40.50.1000">
    <property type="entry name" value="HAD superfamily/HAD-like"/>
    <property type="match status" value="1"/>
</dbReference>
<dbReference type="InterPro" id="IPR023214">
    <property type="entry name" value="HAD_sf"/>
</dbReference>
<evidence type="ECO:0000313" key="5">
    <source>
        <dbReference type="EMBL" id="ABU73831.1"/>
    </source>
</evidence>
<organism evidence="5 6">
    <name type="scientific">Vibrio campbellii (strain ATCC BAA-1116)</name>
    <dbReference type="NCBI Taxonomy" id="2902295"/>
    <lineage>
        <taxon>Bacteria</taxon>
        <taxon>Pseudomonadati</taxon>
        <taxon>Pseudomonadota</taxon>
        <taxon>Gammaproteobacteria</taxon>
        <taxon>Vibrionales</taxon>
        <taxon>Vibrionaceae</taxon>
        <taxon>Vibrio</taxon>
    </lineage>
</organism>
<dbReference type="InterPro" id="IPR006439">
    <property type="entry name" value="HAD-SF_hydro_IA"/>
</dbReference>
<dbReference type="Gene3D" id="1.10.150.240">
    <property type="entry name" value="Putative phosphatase, domain 2"/>
    <property type="match status" value="1"/>
</dbReference>
<evidence type="ECO:0000256" key="1">
    <source>
        <dbReference type="ARBA" id="ARBA00001946"/>
    </source>
</evidence>
<dbReference type="KEGG" id="vha:VIBHAR_05938"/>
<dbReference type="CDD" id="cd07526">
    <property type="entry name" value="HAD_BPGM_like"/>
    <property type="match status" value="1"/>
</dbReference>
<evidence type="ECO:0000256" key="2">
    <source>
        <dbReference type="ARBA" id="ARBA00006171"/>
    </source>
</evidence>
<dbReference type="InterPro" id="IPR023198">
    <property type="entry name" value="PGP-like_dom2"/>
</dbReference>
<dbReference type="InterPro" id="IPR051600">
    <property type="entry name" value="Beta-PGM-like"/>
</dbReference>
<reference evidence="5 6" key="1">
    <citation type="submission" date="2007-08" db="EMBL/GenBank/DDBJ databases">
        <authorList>
            <consortium name="The Vibrio harveyi Genome Sequencing Project"/>
            <person name="Bassler B."/>
            <person name="Clifton S.W."/>
            <person name="Fulton L."/>
            <person name="Delehaunty K."/>
            <person name="Fronick C."/>
            <person name="Harrison M."/>
            <person name="Markivic C."/>
            <person name="Fulton R."/>
            <person name="Tin-Wollam A.-M."/>
            <person name="Shah N."/>
            <person name="Pepin K."/>
            <person name="Nash W."/>
            <person name="Thiruvilangam P."/>
            <person name="Bhonagiri V."/>
            <person name="Waters C."/>
            <person name="Tu K.C."/>
            <person name="Irgon J."/>
            <person name="Wilson R.K."/>
        </authorList>
    </citation>
    <scope>NUCLEOTIDE SEQUENCE [LARGE SCALE GENOMIC DNA]</scope>
    <source>
        <strain evidence="6">ATCC BAA-1116 / BB120</strain>
    </source>
</reference>
<dbReference type="EMBL" id="CP000790">
    <property type="protein sequence ID" value="ABU73831.1"/>
    <property type="molecule type" value="Genomic_DNA"/>
</dbReference>